<feature type="chain" id="PRO_5039442102" description="S-layer protein C-terminal domain-containing protein" evidence="1">
    <location>
        <begin position="29"/>
        <end position="227"/>
    </location>
</feature>
<protein>
    <recommendedName>
        <fullName evidence="2">S-layer protein C-terminal domain-containing protein</fullName>
    </recommendedName>
</protein>
<feature type="domain" description="S-layer protein C-terminal" evidence="2">
    <location>
        <begin position="56"/>
        <end position="98"/>
    </location>
</feature>
<name>A0A2P4R4S7_9LACO</name>
<comment type="caution">
    <text evidence="3">The sequence shown here is derived from an EMBL/GenBank/DDBJ whole genome shotgun (WGS) entry which is preliminary data.</text>
</comment>
<reference evidence="3" key="1">
    <citation type="submission" date="2018-01" db="EMBL/GenBank/DDBJ databases">
        <title>Genome sequnecing of Lactobacillus formosensis KACC 18721.</title>
        <authorList>
            <person name="Kim S.-J."/>
            <person name="Heo J."/>
        </authorList>
    </citation>
    <scope>NUCLEOTIDE SEQUENCE</scope>
    <source>
        <strain evidence="3">KACC 18721</strain>
    </source>
</reference>
<accession>A0A2P4R4S7</accession>
<dbReference type="Pfam" id="PF03217">
    <property type="entry name" value="SlpA"/>
    <property type="match status" value="2"/>
</dbReference>
<dbReference type="InterPro" id="IPR024968">
    <property type="entry name" value="SlpA_C_lactobacillus"/>
</dbReference>
<evidence type="ECO:0000256" key="1">
    <source>
        <dbReference type="SAM" id="SignalP"/>
    </source>
</evidence>
<proteinExistence type="predicted"/>
<evidence type="ECO:0000259" key="2">
    <source>
        <dbReference type="Pfam" id="PF03217"/>
    </source>
</evidence>
<keyword evidence="1" id="KW-0732">Signal</keyword>
<dbReference type="EMBL" id="PPWZ01000076">
    <property type="protein sequence ID" value="POH36195.1"/>
    <property type="molecule type" value="Genomic_DNA"/>
</dbReference>
<feature type="signal peptide" evidence="1">
    <location>
        <begin position="1"/>
        <end position="28"/>
    </location>
</feature>
<feature type="domain" description="S-layer protein C-terminal" evidence="2">
    <location>
        <begin position="120"/>
        <end position="174"/>
    </location>
</feature>
<gene>
    <name evidence="3" type="ORF">C2R26_09645</name>
</gene>
<sequence length="227" mass="24146">MSKKRILLASTLAILIAPTILGTMSAQSATTVQAESMELNGYTLNNPIGTVTYGGAYTYDSNGNKSGNFLSGKSSWKLGKSILINGQKYYAVGANEYVSELNIDITDGMPVYNPVFIKDSNGATGTLKYAASVVDSHANATGLTLPANSAWKLGGMFSINDNLYYQVATDEYISSSAFNINESTTTTPSDVTPENTSIGLMIDTQIFDDNGNPTGKYLPAGSVWHTD</sequence>
<organism evidence="3">
    <name type="scientific">Companilactobacillus formosensis</name>
    <dbReference type="NCBI Taxonomy" id="1617889"/>
    <lineage>
        <taxon>Bacteria</taxon>
        <taxon>Bacillati</taxon>
        <taxon>Bacillota</taxon>
        <taxon>Bacilli</taxon>
        <taxon>Lactobacillales</taxon>
        <taxon>Lactobacillaceae</taxon>
        <taxon>Companilactobacillus</taxon>
    </lineage>
</organism>
<evidence type="ECO:0000313" key="3">
    <source>
        <dbReference type="EMBL" id="POH36195.1"/>
    </source>
</evidence>
<dbReference type="AlphaFoldDB" id="A0A2P4R4S7"/>